<keyword evidence="6 8" id="KW-1133">Transmembrane helix</keyword>
<evidence type="ECO:0000256" key="4">
    <source>
        <dbReference type="ARBA" id="ARBA00022692"/>
    </source>
</evidence>
<evidence type="ECO:0000256" key="6">
    <source>
        <dbReference type="ARBA" id="ARBA00022989"/>
    </source>
</evidence>
<dbReference type="PANTHER" id="PTHR30614">
    <property type="entry name" value="MEMBRANE COMPONENT OF AMINO ACID ABC TRANSPORTER"/>
    <property type="match status" value="1"/>
</dbReference>
<dbReference type="FunFam" id="1.10.3720.10:FF:000006">
    <property type="entry name" value="Glutamate/aspartate ABC transporter, permease protein GltK"/>
    <property type="match status" value="1"/>
</dbReference>
<comment type="similarity">
    <text evidence="8">Belongs to the binding-protein-dependent transport system permease family.</text>
</comment>
<evidence type="ECO:0000259" key="9">
    <source>
        <dbReference type="PROSITE" id="PS50928"/>
    </source>
</evidence>
<dbReference type="NCBIfam" id="TIGR01726">
    <property type="entry name" value="HEQRo_perm_3TM"/>
    <property type="match status" value="1"/>
</dbReference>
<evidence type="ECO:0000256" key="7">
    <source>
        <dbReference type="ARBA" id="ARBA00023136"/>
    </source>
</evidence>
<feature type="transmembrane region" description="Helical" evidence="8">
    <location>
        <begin position="46"/>
        <end position="67"/>
    </location>
</feature>
<dbReference type="GO" id="GO:0043190">
    <property type="term" value="C:ATP-binding cassette (ABC) transporter complex"/>
    <property type="evidence" value="ECO:0007669"/>
    <property type="project" value="InterPro"/>
</dbReference>
<dbReference type="Gene3D" id="1.10.3720.10">
    <property type="entry name" value="MetI-like"/>
    <property type="match status" value="1"/>
</dbReference>
<evidence type="ECO:0000256" key="2">
    <source>
        <dbReference type="ARBA" id="ARBA00022448"/>
    </source>
</evidence>
<keyword evidence="11" id="KW-1185">Reference proteome</keyword>
<protein>
    <submittedName>
        <fullName evidence="10">ABC transporter permease subunit</fullName>
    </submittedName>
</protein>
<keyword evidence="4 8" id="KW-0812">Transmembrane</keyword>
<reference evidence="10 11" key="1">
    <citation type="submission" date="2019-10" db="EMBL/GenBank/DDBJ databases">
        <title>Alkalibaculum tamaniensis sp.nov., a new alkaliphilic acetogen, isolated on methoxylated aromatics from a mud volcano.</title>
        <authorList>
            <person name="Khomyakova M.A."/>
            <person name="Merkel A.Y."/>
            <person name="Bonch-Osmolovskaya E.A."/>
            <person name="Slobodkin A.I."/>
        </authorList>
    </citation>
    <scope>NUCLEOTIDE SEQUENCE [LARGE SCALE GENOMIC DNA]</scope>
    <source>
        <strain evidence="10 11">M08DMB</strain>
    </source>
</reference>
<dbReference type="SUPFAM" id="SSF161098">
    <property type="entry name" value="MetI-like"/>
    <property type="match status" value="1"/>
</dbReference>
<dbReference type="InterPro" id="IPR000515">
    <property type="entry name" value="MetI-like"/>
</dbReference>
<keyword evidence="5" id="KW-0029">Amino-acid transport</keyword>
<dbReference type="AlphaFoldDB" id="A0A6A7K9G1"/>
<evidence type="ECO:0000313" key="11">
    <source>
        <dbReference type="Proteomes" id="UP000440004"/>
    </source>
</evidence>
<comment type="caution">
    <text evidence="10">The sequence shown here is derived from an EMBL/GenBank/DDBJ whole genome shotgun (WGS) entry which is preliminary data.</text>
</comment>
<dbReference type="GO" id="GO:0022857">
    <property type="term" value="F:transmembrane transporter activity"/>
    <property type="evidence" value="ECO:0007669"/>
    <property type="project" value="InterPro"/>
</dbReference>
<keyword evidence="2 8" id="KW-0813">Transport</keyword>
<organism evidence="10 11">
    <name type="scientific">Alkalibaculum sporogenes</name>
    <dbReference type="NCBI Taxonomy" id="2655001"/>
    <lineage>
        <taxon>Bacteria</taxon>
        <taxon>Bacillati</taxon>
        <taxon>Bacillota</taxon>
        <taxon>Clostridia</taxon>
        <taxon>Eubacteriales</taxon>
        <taxon>Eubacteriaceae</taxon>
        <taxon>Alkalibaculum</taxon>
    </lineage>
</organism>
<name>A0A6A7K9G1_9FIRM</name>
<feature type="transmembrane region" description="Helical" evidence="8">
    <location>
        <begin position="183"/>
        <end position="202"/>
    </location>
</feature>
<feature type="domain" description="ABC transmembrane type-1" evidence="9">
    <location>
        <begin position="8"/>
        <end position="203"/>
    </location>
</feature>
<dbReference type="CDD" id="cd06261">
    <property type="entry name" value="TM_PBP2"/>
    <property type="match status" value="1"/>
</dbReference>
<dbReference type="InterPro" id="IPR035906">
    <property type="entry name" value="MetI-like_sf"/>
</dbReference>
<dbReference type="EMBL" id="WHNX01000012">
    <property type="protein sequence ID" value="MPW25995.1"/>
    <property type="molecule type" value="Genomic_DNA"/>
</dbReference>
<keyword evidence="3" id="KW-1003">Cell membrane</keyword>
<dbReference type="GO" id="GO:0006865">
    <property type="term" value="P:amino acid transport"/>
    <property type="evidence" value="ECO:0007669"/>
    <property type="project" value="UniProtKB-KW"/>
</dbReference>
<proteinExistence type="inferred from homology"/>
<evidence type="ECO:0000256" key="1">
    <source>
        <dbReference type="ARBA" id="ARBA00004651"/>
    </source>
</evidence>
<gene>
    <name evidence="10" type="ORF">GC105_09345</name>
</gene>
<comment type="subcellular location">
    <subcellularLocation>
        <location evidence="1 8">Cell membrane</location>
        <topology evidence="1 8">Multi-pass membrane protein</topology>
    </subcellularLocation>
</comment>
<dbReference type="PROSITE" id="PS50928">
    <property type="entry name" value="ABC_TM1"/>
    <property type="match status" value="1"/>
</dbReference>
<sequence>MMSILNGTLLTVKITIFAMIAGVLLGMIIALGRISKNKILNAISWFYVWVFRGTPLLLQLFVVYYALPLLTLDLFGSPIKLPGLTAAYLAFTINTAAYLAEVFRAGIQSIDKGQLEAGKALGMSYNQTMFKIIIPQSIRRLIPPMGNELIMLIKDTSLVASIAMFDLLRSVNQMANATGKTHYFLYAAGIYLFFTTIIQYAFGKIEKKYAAYE</sequence>
<keyword evidence="7 8" id="KW-0472">Membrane</keyword>
<dbReference type="InterPro" id="IPR043429">
    <property type="entry name" value="ArtM/GltK/GlnP/TcyL/YhdX-like"/>
</dbReference>
<evidence type="ECO:0000256" key="3">
    <source>
        <dbReference type="ARBA" id="ARBA00022475"/>
    </source>
</evidence>
<dbReference type="Pfam" id="PF00528">
    <property type="entry name" value="BPD_transp_1"/>
    <property type="match status" value="1"/>
</dbReference>
<dbReference type="Proteomes" id="UP000440004">
    <property type="component" value="Unassembled WGS sequence"/>
</dbReference>
<feature type="transmembrane region" description="Helical" evidence="8">
    <location>
        <begin position="79"/>
        <end position="100"/>
    </location>
</feature>
<dbReference type="PANTHER" id="PTHR30614:SF0">
    <property type="entry name" value="L-CYSTINE TRANSPORT SYSTEM PERMEASE PROTEIN TCYL"/>
    <property type="match status" value="1"/>
</dbReference>
<evidence type="ECO:0000313" key="10">
    <source>
        <dbReference type="EMBL" id="MPW25995.1"/>
    </source>
</evidence>
<evidence type="ECO:0000256" key="8">
    <source>
        <dbReference type="RuleBase" id="RU363032"/>
    </source>
</evidence>
<feature type="transmembrane region" description="Helical" evidence="8">
    <location>
        <begin position="12"/>
        <end position="34"/>
    </location>
</feature>
<evidence type="ECO:0000256" key="5">
    <source>
        <dbReference type="ARBA" id="ARBA00022970"/>
    </source>
</evidence>
<accession>A0A6A7K9G1</accession>
<dbReference type="InterPro" id="IPR010065">
    <property type="entry name" value="AA_ABC_transptr_permease_3TM"/>
</dbReference>